<dbReference type="Gene3D" id="2.60.120.200">
    <property type="match status" value="1"/>
</dbReference>
<evidence type="ECO:0000256" key="4">
    <source>
        <dbReference type="RuleBase" id="RU361187"/>
    </source>
</evidence>
<dbReference type="Gene3D" id="2.115.10.20">
    <property type="entry name" value="Glycosyl hydrolase domain, family 43"/>
    <property type="match status" value="1"/>
</dbReference>
<dbReference type="CDD" id="cd18617">
    <property type="entry name" value="GH43_XynB-like"/>
    <property type="match status" value="1"/>
</dbReference>
<evidence type="ECO:0000256" key="5">
    <source>
        <dbReference type="SAM" id="MobiDB-lite"/>
    </source>
</evidence>
<evidence type="ECO:0000313" key="7">
    <source>
        <dbReference type="EMBL" id="MFC5286372.1"/>
    </source>
</evidence>
<dbReference type="InterPro" id="IPR051795">
    <property type="entry name" value="Glycosyl_Hydrlase_43"/>
</dbReference>
<dbReference type="SUPFAM" id="SSF75005">
    <property type="entry name" value="Arabinanase/levansucrase/invertase"/>
    <property type="match status" value="1"/>
</dbReference>
<dbReference type="PANTHER" id="PTHR42812">
    <property type="entry name" value="BETA-XYLOSIDASE"/>
    <property type="match status" value="1"/>
</dbReference>
<evidence type="ECO:0000313" key="8">
    <source>
        <dbReference type="Proteomes" id="UP001596157"/>
    </source>
</evidence>
<feature type="region of interest" description="Disordered" evidence="5">
    <location>
        <begin position="311"/>
        <end position="331"/>
    </location>
</feature>
<dbReference type="Pfam" id="PF17851">
    <property type="entry name" value="GH43_C2"/>
    <property type="match status" value="1"/>
</dbReference>
<dbReference type="InterPro" id="IPR013320">
    <property type="entry name" value="ConA-like_dom_sf"/>
</dbReference>
<dbReference type="InterPro" id="IPR041542">
    <property type="entry name" value="GH43_C2"/>
</dbReference>
<dbReference type="PANTHER" id="PTHR42812:SF12">
    <property type="entry name" value="BETA-XYLOSIDASE-RELATED"/>
    <property type="match status" value="1"/>
</dbReference>
<keyword evidence="8" id="KW-1185">Reference proteome</keyword>
<dbReference type="EMBL" id="JBHSKF010000002">
    <property type="protein sequence ID" value="MFC5286372.1"/>
    <property type="molecule type" value="Genomic_DNA"/>
</dbReference>
<evidence type="ECO:0000259" key="6">
    <source>
        <dbReference type="Pfam" id="PF17851"/>
    </source>
</evidence>
<evidence type="ECO:0000256" key="2">
    <source>
        <dbReference type="ARBA" id="ARBA00022801"/>
    </source>
</evidence>
<dbReference type="Proteomes" id="UP001596157">
    <property type="component" value="Unassembled WGS sequence"/>
</dbReference>
<organism evidence="7 8">
    <name type="scientific">Actinokineospora guangxiensis</name>
    <dbReference type="NCBI Taxonomy" id="1490288"/>
    <lineage>
        <taxon>Bacteria</taxon>
        <taxon>Bacillati</taxon>
        <taxon>Actinomycetota</taxon>
        <taxon>Actinomycetes</taxon>
        <taxon>Pseudonocardiales</taxon>
        <taxon>Pseudonocardiaceae</taxon>
        <taxon>Actinokineospora</taxon>
    </lineage>
</organism>
<dbReference type="InterPro" id="IPR023296">
    <property type="entry name" value="Glyco_hydro_beta-prop_sf"/>
</dbReference>
<dbReference type="Pfam" id="PF04616">
    <property type="entry name" value="Glyco_hydro_43"/>
    <property type="match status" value="1"/>
</dbReference>
<reference evidence="8" key="1">
    <citation type="journal article" date="2019" name="Int. J. Syst. Evol. Microbiol.">
        <title>The Global Catalogue of Microorganisms (GCM) 10K type strain sequencing project: providing services to taxonomists for standard genome sequencing and annotation.</title>
        <authorList>
            <consortium name="The Broad Institute Genomics Platform"/>
            <consortium name="The Broad Institute Genome Sequencing Center for Infectious Disease"/>
            <person name="Wu L."/>
            <person name="Ma J."/>
        </authorList>
    </citation>
    <scope>NUCLEOTIDE SEQUENCE [LARGE SCALE GENOMIC DNA]</scope>
    <source>
        <strain evidence="8">CCUG 59778</strain>
    </source>
</reference>
<sequence length="478" mass="51330">MGNPVIAGFFPDPTVCAADDGYYLACSSFEYFPGVPVFHSTDLTTWRQIGNALDRPSQLTPGGAADNQGVYAPTLRHHDGRFWLVTTNVSEAARGHLLVTADDPAGPWSDPLHITGSSGIDPDIAWDATGSCYLTWSDAGIRQACIDPVAGRLLEEPRPLWSGTGLAYPEAPHLHHHDGWWYLVIAEGGTERGHCVAAARSRSITGPFTGAPGNPLLTRRGTTHPVQNTGHADLVRTPDGEWAAVYLGVRPRGTTPKFHVNGREVFLAGLDWVDGWPVFDTERHAVPAADHSFTDTFDGDRLDPMWISPNSAPDRIAKPGPGGLGVDPAPARDREPGILAVRARDLAWTVSARVRPGGGRARLLVRVDDTHWCGVELGDGLAVALAEIGPLGTTLATLPVRPSEAVELVVRARAAPAHRGPDELWLGIRTSVGEHEMAVLDGRYLSTEVAGGFTGRVIGVQARQAPFVLERFTYRTDG</sequence>
<name>A0ABW0EHD0_9PSEU</name>
<feature type="domain" description="Beta-xylosidase C-terminal Concanavalin A-like" evidence="6">
    <location>
        <begin position="295"/>
        <end position="462"/>
    </location>
</feature>
<comment type="similarity">
    <text evidence="1 4">Belongs to the glycosyl hydrolase 43 family.</text>
</comment>
<keyword evidence="3 4" id="KW-0326">Glycosidase</keyword>
<evidence type="ECO:0000256" key="1">
    <source>
        <dbReference type="ARBA" id="ARBA00009865"/>
    </source>
</evidence>
<dbReference type="SUPFAM" id="SSF49899">
    <property type="entry name" value="Concanavalin A-like lectins/glucanases"/>
    <property type="match status" value="1"/>
</dbReference>
<proteinExistence type="inferred from homology"/>
<dbReference type="RefSeq" id="WP_378244249.1">
    <property type="nucleotide sequence ID" value="NZ_JBHSKF010000002.1"/>
</dbReference>
<dbReference type="InterPro" id="IPR006710">
    <property type="entry name" value="Glyco_hydro_43"/>
</dbReference>
<evidence type="ECO:0000256" key="3">
    <source>
        <dbReference type="ARBA" id="ARBA00023295"/>
    </source>
</evidence>
<protein>
    <submittedName>
        <fullName evidence="7">Family 43 glycosylhydrolase</fullName>
    </submittedName>
</protein>
<keyword evidence="2 4" id="KW-0378">Hydrolase</keyword>
<gene>
    <name evidence="7" type="ORF">ACFPM7_04855</name>
</gene>
<accession>A0ABW0EHD0</accession>
<comment type="caution">
    <text evidence="7">The sequence shown here is derived from an EMBL/GenBank/DDBJ whole genome shotgun (WGS) entry which is preliminary data.</text>
</comment>